<protein>
    <submittedName>
        <fullName evidence="5">Glucan 1,4-alpha-glucosidase</fullName>
    </submittedName>
</protein>
<reference evidence="5" key="1">
    <citation type="submission" date="2013-08" db="EMBL/GenBank/DDBJ databases">
        <authorList>
            <person name="Mendez C."/>
            <person name="Richter M."/>
            <person name="Ferrer M."/>
            <person name="Sanchez J."/>
        </authorList>
    </citation>
    <scope>NUCLEOTIDE SEQUENCE</scope>
</reference>
<gene>
    <name evidence="5" type="ORF">B1B_03848</name>
</gene>
<evidence type="ECO:0000313" key="5">
    <source>
        <dbReference type="EMBL" id="EQD72292.1"/>
    </source>
</evidence>
<name>T1BR05_9ZZZZ</name>
<dbReference type="PROSITE" id="PS00820">
    <property type="entry name" value="GLUCOAMYLASE"/>
    <property type="match status" value="1"/>
</dbReference>
<feature type="domain" description="GH15-like" evidence="4">
    <location>
        <begin position="43"/>
        <end position="426"/>
    </location>
</feature>
<reference evidence="5" key="2">
    <citation type="journal article" date="2014" name="ISME J.">
        <title>Microbial stratification in low pH oxic and suboxic macroscopic growths along an acid mine drainage.</title>
        <authorList>
            <person name="Mendez-Garcia C."/>
            <person name="Mesa V."/>
            <person name="Sprenger R.R."/>
            <person name="Richter M."/>
            <person name="Diez M.S."/>
            <person name="Solano J."/>
            <person name="Bargiela R."/>
            <person name="Golyshina O.V."/>
            <person name="Manteca A."/>
            <person name="Ramos J.L."/>
            <person name="Gallego J.R."/>
            <person name="Llorente I."/>
            <person name="Martins Dos Santos V.A."/>
            <person name="Jensen O.N."/>
            <person name="Pelaez A.I."/>
            <person name="Sanchez J."/>
            <person name="Ferrer M."/>
        </authorList>
    </citation>
    <scope>NUCLEOTIDE SEQUENCE</scope>
</reference>
<dbReference type="PANTHER" id="PTHR31616:SF0">
    <property type="entry name" value="GLUCAN 1,4-ALPHA-GLUCOSIDASE"/>
    <property type="match status" value="1"/>
</dbReference>
<dbReference type="InterPro" id="IPR012341">
    <property type="entry name" value="6hp_glycosidase-like_sf"/>
</dbReference>
<dbReference type="Gene3D" id="1.50.10.10">
    <property type="match status" value="1"/>
</dbReference>
<dbReference type="SUPFAM" id="SSF48208">
    <property type="entry name" value="Six-hairpin glycosidases"/>
    <property type="match status" value="1"/>
</dbReference>
<dbReference type="GO" id="GO:0004553">
    <property type="term" value="F:hydrolase activity, hydrolyzing O-glycosyl compounds"/>
    <property type="evidence" value="ECO:0007669"/>
    <property type="project" value="UniProtKB-ARBA"/>
</dbReference>
<feature type="non-terminal residue" evidence="5">
    <location>
        <position position="1"/>
    </location>
</feature>
<dbReference type="InterPro" id="IPR011613">
    <property type="entry name" value="GH15-like"/>
</dbReference>
<dbReference type="Pfam" id="PF00723">
    <property type="entry name" value="Glyco_hydro_15"/>
    <property type="match status" value="1"/>
</dbReference>
<dbReference type="InterPro" id="IPR046966">
    <property type="entry name" value="Glucoamylase_active_site"/>
</dbReference>
<evidence type="ECO:0000259" key="4">
    <source>
        <dbReference type="Pfam" id="PF00723"/>
    </source>
</evidence>
<comment type="caution">
    <text evidence="5">The sequence shown here is derived from an EMBL/GenBank/DDBJ whole genome shotgun (WGS) entry which is preliminary data.</text>
</comment>
<keyword evidence="3" id="KW-0326">Glycosidase</keyword>
<evidence type="ECO:0000256" key="3">
    <source>
        <dbReference type="ARBA" id="ARBA00023295"/>
    </source>
</evidence>
<sequence>GTPFSWQRDRFIEQWDRTARHERPLGSHSGDGGRLYRASHSVLLAHEDKEFPGAFIASPSTPWGIVHGTERGGYHLVWTRDLVHTATGLLAAGNREAPLRALIYLASRQQGDGGFPQNFWVDGRAYWKGVQLDEVAQPILLAARLDRARALQQFDPYPLVVRAAKYLIERGPATPEDRWEEVSGYSPSTLAAQIAALTCAAGFARARGHAGTSRFIQEYADFLECHIDPWTITEHGTLDPEIPRHYVRIRPVDPNDPTPNESTDFGTMRLPNLPPGTNSTFPTVEIVSGDFLELVREGIRAADDPSVVDSLRLIDRVLRVDTPEGPVWRRYTHDGYGEGVDGSPFLGSGVGRAWPLLTGERGLYELAAGRDPTPYLRALEQFATSTGLLPEQVWDAPALPDRELAPGHPTGSATPLAWAHAEYVTLLRSVADGAIFDRIPMVADRYLHRRRSTKSVEIWKFNRRPSTIGTGRLFRIQVSAPFRLHWSDDDWRTAHDTDSTETSLGIRYVDLPPLERPGNSYRFTFFWPQSDRWEGQDFRIDSVPAPPPDATP</sequence>
<dbReference type="GO" id="GO:0005975">
    <property type="term" value="P:carbohydrate metabolic process"/>
    <property type="evidence" value="ECO:0007669"/>
    <property type="project" value="InterPro"/>
</dbReference>
<evidence type="ECO:0000256" key="1">
    <source>
        <dbReference type="ARBA" id="ARBA00006188"/>
    </source>
</evidence>
<keyword evidence="2" id="KW-0378">Hydrolase</keyword>
<accession>T1BR05</accession>
<comment type="similarity">
    <text evidence="1">Belongs to the glycosyl hydrolase 15 family.</text>
</comment>
<proteinExistence type="inferred from homology"/>
<dbReference type="EMBL" id="AUZY01002388">
    <property type="protein sequence ID" value="EQD72292.1"/>
    <property type="molecule type" value="Genomic_DNA"/>
</dbReference>
<dbReference type="AlphaFoldDB" id="T1BR05"/>
<dbReference type="PANTHER" id="PTHR31616">
    <property type="entry name" value="TREHALASE"/>
    <property type="match status" value="1"/>
</dbReference>
<dbReference type="InterPro" id="IPR008928">
    <property type="entry name" value="6-hairpin_glycosidase_sf"/>
</dbReference>
<evidence type="ECO:0000256" key="2">
    <source>
        <dbReference type="ARBA" id="ARBA00022801"/>
    </source>
</evidence>
<organism evidence="5">
    <name type="scientific">mine drainage metagenome</name>
    <dbReference type="NCBI Taxonomy" id="410659"/>
    <lineage>
        <taxon>unclassified sequences</taxon>
        <taxon>metagenomes</taxon>
        <taxon>ecological metagenomes</taxon>
    </lineage>
</organism>